<feature type="region of interest" description="Disordered" evidence="1">
    <location>
        <begin position="98"/>
        <end position="151"/>
    </location>
</feature>
<feature type="compositionally biased region" description="Basic and acidic residues" evidence="1">
    <location>
        <begin position="125"/>
        <end position="134"/>
    </location>
</feature>
<evidence type="ECO:0000256" key="1">
    <source>
        <dbReference type="SAM" id="MobiDB-lite"/>
    </source>
</evidence>
<dbReference type="AlphaFoldDB" id="A0A6B0SBG6"/>
<organism evidence="2 3">
    <name type="scientific">Halobacterium bonnevillei</name>
    <dbReference type="NCBI Taxonomy" id="2692200"/>
    <lineage>
        <taxon>Archaea</taxon>
        <taxon>Methanobacteriati</taxon>
        <taxon>Methanobacteriota</taxon>
        <taxon>Stenosarchaea group</taxon>
        <taxon>Halobacteria</taxon>
        <taxon>Halobacteriales</taxon>
        <taxon>Halobacteriaceae</taxon>
        <taxon>Halobacterium</taxon>
    </lineage>
</organism>
<dbReference type="Proteomes" id="UP000471521">
    <property type="component" value="Unassembled WGS sequence"/>
</dbReference>
<proteinExistence type="predicted"/>
<dbReference type="RefSeq" id="WP_159524706.1">
    <property type="nucleotide sequence ID" value="NZ_WUUU01000001.1"/>
</dbReference>
<keyword evidence="3" id="KW-1185">Reference proteome</keyword>
<gene>
    <name evidence="2" type="ORF">GRX66_00225</name>
</gene>
<dbReference type="EMBL" id="WUUU01000001">
    <property type="protein sequence ID" value="MXR19105.1"/>
    <property type="molecule type" value="Genomic_DNA"/>
</dbReference>
<protein>
    <submittedName>
        <fullName evidence="2">MarR family transcriptional regulator</fullName>
    </submittedName>
</protein>
<dbReference type="OrthoDB" id="195563at2157"/>
<comment type="caution">
    <text evidence="2">The sequence shown here is derived from an EMBL/GenBank/DDBJ whole genome shotgun (WGS) entry which is preliminary data.</text>
</comment>
<name>A0A6B0SBG6_9EURY</name>
<feature type="compositionally biased region" description="Acidic residues" evidence="1">
    <location>
        <begin position="135"/>
        <end position="151"/>
    </location>
</feature>
<evidence type="ECO:0000313" key="3">
    <source>
        <dbReference type="Proteomes" id="UP000471521"/>
    </source>
</evidence>
<evidence type="ECO:0000313" key="2">
    <source>
        <dbReference type="EMBL" id="MXR19105.1"/>
    </source>
</evidence>
<reference evidence="2 3" key="1">
    <citation type="submission" date="2019-12" db="EMBL/GenBank/DDBJ databases">
        <title>Isolation and characterization of three novel carbon monoxide-oxidizing members of Halobacteria from salione crusts and soils.</title>
        <authorList>
            <person name="Myers M.R."/>
            <person name="King G.M."/>
        </authorList>
    </citation>
    <scope>NUCLEOTIDE SEQUENCE [LARGE SCALE GENOMIC DNA]</scope>
    <source>
        <strain evidence="2 3">PCN9</strain>
    </source>
</reference>
<sequence>MAKMVCSLDEPFPIKPETADYEVLRVLVTDYEAGATPAEIAANTELSTSRAAESLGALSTSALINQEDGVYYVNPYQADRLKRRLESVDAVEQLFDSTPDDDVYAEPGWDDQVSSIGMEDDSDTVDSRSSRTVEEDAEGLVAEIEEQNSTG</sequence>
<accession>A0A6B0SBG6</accession>